<dbReference type="EMBL" id="CAUOFW020004858">
    <property type="protein sequence ID" value="CAK9167548.1"/>
    <property type="molecule type" value="Genomic_DNA"/>
</dbReference>
<comment type="caution">
    <text evidence="2">The sequence shown here is derived from an EMBL/GenBank/DDBJ whole genome shotgun (WGS) entry which is preliminary data.</text>
</comment>
<feature type="region of interest" description="Disordered" evidence="1">
    <location>
        <begin position="137"/>
        <end position="177"/>
    </location>
</feature>
<reference evidence="2 3" key="1">
    <citation type="submission" date="2024-02" db="EMBL/GenBank/DDBJ databases">
        <authorList>
            <person name="Vignale AGUSTIN F."/>
            <person name="Sosa J E."/>
            <person name="Modenutti C."/>
        </authorList>
    </citation>
    <scope>NUCLEOTIDE SEQUENCE [LARGE SCALE GENOMIC DNA]</scope>
</reference>
<gene>
    <name evidence="2" type="ORF">ILEXP_LOCUS36825</name>
</gene>
<dbReference type="AlphaFoldDB" id="A0ABC8TJN6"/>
<feature type="compositionally biased region" description="Basic residues" evidence="1">
    <location>
        <begin position="144"/>
        <end position="156"/>
    </location>
</feature>
<organism evidence="2 3">
    <name type="scientific">Ilex paraguariensis</name>
    <name type="common">yerba mate</name>
    <dbReference type="NCBI Taxonomy" id="185542"/>
    <lineage>
        <taxon>Eukaryota</taxon>
        <taxon>Viridiplantae</taxon>
        <taxon>Streptophyta</taxon>
        <taxon>Embryophyta</taxon>
        <taxon>Tracheophyta</taxon>
        <taxon>Spermatophyta</taxon>
        <taxon>Magnoliopsida</taxon>
        <taxon>eudicotyledons</taxon>
        <taxon>Gunneridae</taxon>
        <taxon>Pentapetalae</taxon>
        <taxon>asterids</taxon>
        <taxon>campanulids</taxon>
        <taxon>Aquifoliales</taxon>
        <taxon>Aquifoliaceae</taxon>
        <taxon>Ilex</taxon>
    </lineage>
</organism>
<evidence type="ECO:0000313" key="3">
    <source>
        <dbReference type="Proteomes" id="UP001642360"/>
    </source>
</evidence>
<dbReference type="Proteomes" id="UP001642360">
    <property type="component" value="Unassembled WGS sequence"/>
</dbReference>
<name>A0ABC8TJN6_9AQUA</name>
<protein>
    <submittedName>
        <fullName evidence="2">Uncharacterized protein</fullName>
    </submittedName>
</protein>
<keyword evidence="3" id="KW-1185">Reference proteome</keyword>
<sequence length="177" mass="21122">MRLMLQAQSSVADDLYDDVTYSGNKQERFMEKPNIKMFVSRIREQFQKFISTDFLWWRGLARILEDKGFLREADDMSHVQIKFPEPTPLGLEFLQSKLEHPFYVYPEADMLLSMKNPKSYSTFAEWGKGWADPEIRRQRLEGRRARRKPRKRKQSKHQPDVRTVRGRLAAKLSKQKR</sequence>
<accession>A0ABC8TJN6</accession>
<evidence type="ECO:0000313" key="2">
    <source>
        <dbReference type="EMBL" id="CAK9167548.1"/>
    </source>
</evidence>
<proteinExistence type="predicted"/>
<evidence type="ECO:0000256" key="1">
    <source>
        <dbReference type="SAM" id="MobiDB-lite"/>
    </source>
</evidence>